<dbReference type="PANTHER" id="PTHR13115">
    <property type="entry name" value="RNA POLYMERASE-ASSOCIATED PROTEIN RTF1 HOMOLOG"/>
    <property type="match status" value="1"/>
</dbReference>
<comment type="subcellular location">
    <subcellularLocation>
        <location evidence="1">Nucleus</location>
        <location evidence="1">Nucleoplasm</location>
    </subcellularLocation>
</comment>
<dbReference type="Proteomes" id="UP000887568">
    <property type="component" value="Unplaced"/>
</dbReference>
<evidence type="ECO:0000256" key="3">
    <source>
        <dbReference type="ARBA" id="ARBA00023015"/>
    </source>
</evidence>
<feature type="compositionally biased region" description="Low complexity" evidence="9">
    <location>
        <begin position="12"/>
        <end position="22"/>
    </location>
</feature>
<dbReference type="GeneID" id="119742387"/>
<dbReference type="SUPFAM" id="SSF159042">
    <property type="entry name" value="Plus3-like"/>
    <property type="match status" value="1"/>
</dbReference>
<evidence type="ECO:0000256" key="8">
    <source>
        <dbReference type="SAM" id="Coils"/>
    </source>
</evidence>
<keyword evidence="3" id="KW-0805">Transcription regulation</keyword>
<feature type="region of interest" description="Disordered" evidence="9">
    <location>
        <begin position="646"/>
        <end position="670"/>
    </location>
</feature>
<protein>
    <recommendedName>
        <fullName evidence="10">Plus3 domain-containing protein</fullName>
    </recommendedName>
</protein>
<dbReference type="CTD" id="23168"/>
<dbReference type="RefSeq" id="XP_038074214.1">
    <property type="nucleotide sequence ID" value="XM_038218286.1"/>
</dbReference>
<feature type="compositionally biased region" description="Basic and acidic residues" evidence="9">
    <location>
        <begin position="249"/>
        <end position="271"/>
    </location>
</feature>
<feature type="region of interest" description="Disordered" evidence="9">
    <location>
        <begin position="188"/>
        <end position="316"/>
    </location>
</feature>
<evidence type="ECO:0000256" key="5">
    <source>
        <dbReference type="ARBA" id="ARBA00023159"/>
    </source>
</evidence>
<feature type="compositionally biased region" description="Low complexity" evidence="9">
    <location>
        <begin position="210"/>
        <end position="224"/>
    </location>
</feature>
<keyword evidence="5" id="KW-0010">Activator</keyword>
<proteinExistence type="predicted"/>
<sequence length="682" mass="78451">MSKRKKSRAIIDSDSSSEGSGSDLDEELLSLAKRKRTEPEPESSPKEVTTTQSSQKSDTDSETSESDDEWTVGGNKKKRRVKKKVTRRRASKAHSEDSALNSDSDKSSLEEGEVSDSDSSVSLSASGVSDISDEEPQFKDGYDENLMGDEEDKARLAQMTEMEREQEIFNRLEKREVAKTRFEIEKKLRQAKRERKRQKRDRLAKEQGNSSGSLSSAARLASRSDITKERRRTIEDKKDRKAQAILNLKAEREKKEKKKTDTLVTRREPLKASDVYSDDDDEDEEEEKKNDASDSSSSSSYGGSDDERSDEDEKPRVVFISSKEELAKIRLSRHKMERWVHMPFFADTVIGCYVRIGIGSNGGRPIYRVAEITECVETAKIYQLGNNRTNKGLRLRYATQERVFRLEFVSNQDFTDSEFSKWKEDMMLGGFQLPTTREVDAKYNHIKKALMYNYKEDDIEKIVTEKERFRRNPRNYAMKKTSLIKTRDMAQVEGREEDFKKYAQELEELEERAEELNRVRNKNVTAITYINQRNRTRNIAEAERAMKEEIKESLNAKADPFTRRQCRPMLVTKTAKDEAVMNSELLRKLEEERAKNQQSNDIFKDDILNALSQEGLPAKITDRKVSEDLFQAHDFDIKIDLDVSTSDSRPMALNSSSESGGKEGAPKRSLNLNEYKKMRGLI</sequence>
<dbReference type="GO" id="GO:0016593">
    <property type="term" value="C:Cdc73/Paf1 complex"/>
    <property type="evidence" value="ECO:0007669"/>
    <property type="project" value="TreeGrafter"/>
</dbReference>
<feature type="compositionally biased region" description="Basic residues" evidence="9">
    <location>
        <begin position="189"/>
        <end position="202"/>
    </location>
</feature>
<dbReference type="GO" id="GO:1990269">
    <property type="term" value="F:RNA polymerase II C-terminal domain phosphoserine binding"/>
    <property type="evidence" value="ECO:0007669"/>
    <property type="project" value="TreeGrafter"/>
</dbReference>
<dbReference type="AlphaFoldDB" id="A0A914BDS6"/>
<feature type="compositionally biased region" description="Low complexity" evidence="9">
    <location>
        <begin position="293"/>
        <end position="303"/>
    </location>
</feature>
<keyword evidence="12" id="KW-1185">Reference proteome</keyword>
<feature type="compositionally biased region" description="Low complexity" evidence="9">
    <location>
        <begin position="117"/>
        <end position="130"/>
    </location>
</feature>
<keyword evidence="2" id="KW-0597">Phosphoprotein</keyword>
<dbReference type="GO" id="GO:0003677">
    <property type="term" value="F:DNA binding"/>
    <property type="evidence" value="ECO:0007669"/>
    <property type="project" value="InterPro"/>
</dbReference>
<evidence type="ECO:0000256" key="4">
    <source>
        <dbReference type="ARBA" id="ARBA00023054"/>
    </source>
</evidence>
<dbReference type="Gene3D" id="3.90.70.200">
    <property type="entry name" value="Plus-3 domain"/>
    <property type="match status" value="1"/>
</dbReference>
<dbReference type="OMA" id="ISGCYAR"/>
<dbReference type="InterPro" id="IPR004343">
    <property type="entry name" value="Plus-3_dom"/>
</dbReference>
<evidence type="ECO:0000256" key="7">
    <source>
        <dbReference type="ARBA" id="ARBA00023242"/>
    </source>
</evidence>
<dbReference type="InterPro" id="IPR036128">
    <property type="entry name" value="Plus3-like_sf"/>
</dbReference>
<feature type="region of interest" description="Disordered" evidence="9">
    <location>
        <begin position="1"/>
        <end position="161"/>
    </location>
</feature>
<dbReference type="EnsemblMetazoa" id="XM_038218286.1">
    <property type="protein sequence ID" value="XP_038074214.1"/>
    <property type="gene ID" value="LOC119742387"/>
</dbReference>
<feature type="compositionally biased region" description="Basic and acidic residues" evidence="9">
    <location>
        <begin position="93"/>
        <end position="109"/>
    </location>
</feature>
<feature type="compositionally biased region" description="Acidic residues" evidence="9">
    <location>
        <begin position="276"/>
        <end position="286"/>
    </location>
</feature>
<evidence type="ECO:0000256" key="2">
    <source>
        <dbReference type="ARBA" id="ARBA00022553"/>
    </source>
</evidence>
<reference evidence="11" key="1">
    <citation type="submission" date="2022-11" db="UniProtKB">
        <authorList>
            <consortium name="EnsemblMetazoa"/>
        </authorList>
    </citation>
    <scope>IDENTIFICATION</scope>
</reference>
<name>A0A914BDS6_PATMI</name>
<dbReference type="PROSITE" id="PS51360">
    <property type="entry name" value="PLUS3"/>
    <property type="match status" value="1"/>
</dbReference>
<feature type="compositionally biased region" description="Basic and acidic residues" evidence="9">
    <location>
        <begin position="225"/>
        <end position="242"/>
    </location>
</feature>
<dbReference type="SMART" id="SM00719">
    <property type="entry name" value="Plus3"/>
    <property type="match status" value="1"/>
</dbReference>
<accession>A0A914BDS6</accession>
<dbReference type="Pfam" id="PF03126">
    <property type="entry name" value="Plus-3"/>
    <property type="match status" value="1"/>
</dbReference>
<dbReference type="OrthoDB" id="166375at2759"/>
<evidence type="ECO:0000259" key="10">
    <source>
        <dbReference type="PROSITE" id="PS51360"/>
    </source>
</evidence>
<feature type="compositionally biased region" description="Basic residues" evidence="9">
    <location>
        <begin position="75"/>
        <end position="92"/>
    </location>
</feature>
<feature type="coiled-coil region" evidence="8">
    <location>
        <begin position="492"/>
        <end position="606"/>
    </location>
</feature>
<dbReference type="FunFam" id="3.90.70.200:FF:000001">
    <property type="entry name" value="RNA polymerase-associated protein RTF1 homolog"/>
    <property type="match status" value="1"/>
</dbReference>
<evidence type="ECO:0000313" key="11">
    <source>
        <dbReference type="EnsemblMetazoa" id="XP_038074214.1"/>
    </source>
</evidence>
<evidence type="ECO:0000256" key="6">
    <source>
        <dbReference type="ARBA" id="ARBA00023163"/>
    </source>
</evidence>
<evidence type="ECO:0000256" key="1">
    <source>
        <dbReference type="ARBA" id="ARBA00004642"/>
    </source>
</evidence>
<feature type="domain" description="Plus3" evidence="10">
    <location>
        <begin position="320"/>
        <end position="451"/>
    </location>
</feature>
<keyword evidence="6" id="KW-0804">Transcription</keyword>
<dbReference type="PANTHER" id="PTHR13115:SF8">
    <property type="entry name" value="RNA POLYMERASE-ASSOCIATED PROTEIN RTF1 HOMOLOG"/>
    <property type="match status" value="1"/>
</dbReference>
<organism evidence="11 12">
    <name type="scientific">Patiria miniata</name>
    <name type="common">Bat star</name>
    <name type="synonym">Asterina miniata</name>
    <dbReference type="NCBI Taxonomy" id="46514"/>
    <lineage>
        <taxon>Eukaryota</taxon>
        <taxon>Metazoa</taxon>
        <taxon>Echinodermata</taxon>
        <taxon>Eleutherozoa</taxon>
        <taxon>Asterozoa</taxon>
        <taxon>Asteroidea</taxon>
        <taxon>Valvatacea</taxon>
        <taxon>Valvatida</taxon>
        <taxon>Asterinidae</taxon>
        <taxon>Patiria</taxon>
    </lineage>
</organism>
<feature type="compositionally biased region" description="Acidic residues" evidence="9">
    <location>
        <begin position="60"/>
        <end position="70"/>
    </location>
</feature>
<feature type="compositionally biased region" description="Polar residues" evidence="9">
    <location>
        <begin position="646"/>
        <end position="659"/>
    </location>
</feature>
<keyword evidence="4 8" id="KW-0175">Coiled coil</keyword>
<evidence type="ECO:0000256" key="9">
    <source>
        <dbReference type="SAM" id="MobiDB-lite"/>
    </source>
</evidence>
<keyword evidence="7" id="KW-0539">Nucleus</keyword>
<evidence type="ECO:0000313" key="12">
    <source>
        <dbReference type="Proteomes" id="UP000887568"/>
    </source>
</evidence>